<protein>
    <submittedName>
        <fullName evidence="2">N-acetylneuraminate 9-O-acetyltransferase-like 2</fullName>
    </submittedName>
</protein>
<evidence type="ECO:0000313" key="2">
    <source>
        <dbReference type="EMBL" id="KAG7161062.1"/>
    </source>
</evidence>
<gene>
    <name evidence="2" type="primary">Casd1-L2</name>
    <name evidence="2" type="ORF">Hamer_G023574</name>
</gene>
<accession>A0A8J5MRT2</accession>
<feature type="transmembrane region" description="Helical" evidence="1">
    <location>
        <begin position="30"/>
        <end position="49"/>
    </location>
</feature>
<evidence type="ECO:0000256" key="1">
    <source>
        <dbReference type="SAM" id="Phobius"/>
    </source>
</evidence>
<evidence type="ECO:0000313" key="3">
    <source>
        <dbReference type="Proteomes" id="UP000747542"/>
    </source>
</evidence>
<reference evidence="2" key="1">
    <citation type="journal article" date="2021" name="Sci. Adv.">
        <title>The American lobster genome reveals insights on longevity, neural, and immune adaptations.</title>
        <authorList>
            <person name="Polinski J.M."/>
            <person name="Zimin A.V."/>
            <person name="Clark K.F."/>
            <person name="Kohn A.B."/>
            <person name="Sadowski N."/>
            <person name="Timp W."/>
            <person name="Ptitsyn A."/>
            <person name="Khanna P."/>
            <person name="Romanova D.Y."/>
            <person name="Williams P."/>
            <person name="Greenwood S.J."/>
            <person name="Moroz L.L."/>
            <person name="Walt D.R."/>
            <person name="Bodnar A.G."/>
        </authorList>
    </citation>
    <scope>NUCLEOTIDE SEQUENCE</scope>
    <source>
        <strain evidence="2">GMGI-L3</strain>
    </source>
</reference>
<dbReference type="Proteomes" id="UP000747542">
    <property type="component" value="Unassembled WGS sequence"/>
</dbReference>
<keyword evidence="1" id="KW-1133">Transmembrane helix</keyword>
<organism evidence="2 3">
    <name type="scientific">Homarus americanus</name>
    <name type="common">American lobster</name>
    <dbReference type="NCBI Taxonomy" id="6706"/>
    <lineage>
        <taxon>Eukaryota</taxon>
        <taxon>Metazoa</taxon>
        <taxon>Ecdysozoa</taxon>
        <taxon>Arthropoda</taxon>
        <taxon>Crustacea</taxon>
        <taxon>Multicrustacea</taxon>
        <taxon>Malacostraca</taxon>
        <taxon>Eumalacostraca</taxon>
        <taxon>Eucarida</taxon>
        <taxon>Decapoda</taxon>
        <taxon>Pleocyemata</taxon>
        <taxon>Astacidea</taxon>
        <taxon>Nephropoidea</taxon>
        <taxon>Nephropidae</taxon>
        <taxon>Homarus</taxon>
    </lineage>
</organism>
<keyword evidence="1" id="KW-0812">Transmembrane</keyword>
<feature type="non-terminal residue" evidence="2">
    <location>
        <position position="524"/>
    </location>
</feature>
<dbReference type="AlphaFoldDB" id="A0A8J5MRT2"/>
<proteinExistence type="predicted"/>
<keyword evidence="1" id="KW-0472">Membrane</keyword>
<keyword evidence="3" id="KW-1185">Reference proteome</keyword>
<dbReference type="EMBL" id="JAHLQT010030192">
    <property type="protein sequence ID" value="KAG7161062.1"/>
    <property type="molecule type" value="Genomic_DNA"/>
</dbReference>
<sequence length="524" mass="60165">MTNRSIILPPASCRYIQYINTVNRMRSAKILVTFTIVVAVVVIFNYGAIEKHDVQKQIPRNMKNEHQTCRDIFEIGSRSKKMSNMTDLLVKVISRKKKKREFLPELFYEVAAQESPSMIRDHVHDGSGLQGTNLTLAKEWRFEQAKGQLPYLACQMREFRAEDLHTCVRRRSEVLGSTHITYVGDSRVRQHVEVLLDLIRDLQPKITTHQGDVLTVEKFLGEEGSKHWKKYKYNFRVECARAEGLIIDFHWAALIDKSEKPHTKMEDVKIGALQLFHRWLNAPKELLPDLIILNTGAWQLLDIRPTVLKQIDESAVQVMTTIRPLLKSLATRTTVVWALPDPFKEHISHDFGHTGHYTQQTSSILEWLLYAQIALQPNEVITWDSFLPVAHSSKIDCMQFAAENINVHLLPMFSTFPSLVSWHCTERMHVGLEALTVAVQMVLNHEVTNKMAEVPIMSSAEVVATKTSFITQPYSTPLFLDTKLKQLFKGTRRSTFFSLPNLARSQCNIVEPEDSDVQTMNLKY</sequence>
<name>A0A8J5MRT2_HOMAM</name>
<comment type="caution">
    <text evidence="2">The sequence shown here is derived from an EMBL/GenBank/DDBJ whole genome shotgun (WGS) entry which is preliminary data.</text>
</comment>